<keyword evidence="3" id="KW-1185">Reference proteome</keyword>
<accession>A0AA41DFD6</accession>
<dbReference type="EMBL" id="JACHNX010000004">
    <property type="protein sequence ID" value="MBB4609270.1"/>
    <property type="molecule type" value="Genomic_DNA"/>
</dbReference>
<dbReference type="Proteomes" id="UP000704529">
    <property type="component" value="Unassembled WGS sequence"/>
</dbReference>
<dbReference type="Proteomes" id="UP000584663">
    <property type="component" value="Unassembled WGS sequence"/>
</dbReference>
<sequence length="98" mass="11093">MQGGRRERHGLGNVYPNLLHLEATLRLLEERADIVIPRDNRQLVERALHPQALAVIQQLGEAVWINHGNMLAASRATSAWALRRDGRARPMESDVDRP</sequence>
<name>A0AA41DFD6_9SPHN</name>
<evidence type="ECO:0000313" key="1">
    <source>
        <dbReference type="EMBL" id="MBB4609270.1"/>
    </source>
</evidence>
<gene>
    <name evidence="1" type="ORF">GGQ89_001482</name>
    <name evidence="2" type="ORF">JYA60_10190</name>
</gene>
<dbReference type="RefSeq" id="WP_184105266.1">
    <property type="nucleotide sequence ID" value="NZ_JACHNX010000004.1"/>
</dbReference>
<evidence type="ECO:0000313" key="2">
    <source>
        <dbReference type="EMBL" id="MBN3558595.1"/>
    </source>
</evidence>
<protein>
    <submittedName>
        <fullName evidence="2">Uncharacterized protein</fullName>
    </submittedName>
</protein>
<proteinExistence type="predicted"/>
<reference evidence="1 3" key="1">
    <citation type="submission" date="2020-08" db="EMBL/GenBank/DDBJ databases">
        <title>Genomic Encyclopedia of Type Strains, Phase IV (KMG-IV): sequencing the most valuable type-strain genomes for metagenomic binning, comparative biology and taxonomic classification.</title>
        <authorList>
            <person name="Goeker M."/>
        </authorList>
    </citation>
    <scope>NUCLEOTIDE SEQUENCE [LARGE SCALE GENOMIC DNA]</scope>
    <source>
        <strain evidence="1 3">DSM 14562</strain>
    </source>
</reference>
<reference evidence="2" key="2">
    <citation type="submission" date="2021-01" db="EMBL/GenBank/DDBJ databases">
        <title>Genome Sequencing of Type Strains.</title>
        <authorList>
            <person name="Lemaire J.F."/>
            <person name="Inderbitzin P."/>
            <person name="Collins S.B."/>
            <person name="Wespe N."/>
            <person name="Knight-Connoni V."/>
        </authorList>
    </citation>
    <scope>NUCLEOTIDE SEQUENCE</scope>
    <source>
        <strain evidence="2">DSM 14562</strain>
    </source>
</reference>
<comment type="caution">
    <text evidence="2">The sequence shown here is derived from an EMBL/GenBank/DDBJ whole genome shotgun (WGS) entry which is preliminary data.</text>
</comment>
<dbReference type="EMBL" id="JAFHKU010000128">
    <property type="protein sequence ID" value="MBN3558595.1"/>
    <property type="molecule type" value="Genomic_DNA"/>
</dbReference>
<dbReference type="AlphaFoldDB" id="A0AA41DFD6"/>
<evidence type="ECO:0000313" key="4">
    <source>
        <dbReference type="Proteomes" id="UP000704529"/>
    </source>
</evidence>
<organism evidence="2 4">
    <name type="scientific">Sphingomonas yabuuchiae</name>
    <dbReference type="NCBI Taxonomy" id="172044"/>
    <lineage>
        <taxon>Bacteria</taxon>
        <taxon>Pseudomonadati</taxon>
        <taxon>Pseudomonadota</taxon>
        <taxon>Alphaproteobacteria</taxon>
        <taxon>Sphingomonadales</taxon>
        <taxon>Sphingomonadaceae</taxon>
        <taxon>Sphingomonas</taxon>
    </lineage>
</organism>
<evidence type="ECO:0000313" key="3">
    <source>
        <dbReference type="Proteomes" id="UP000584663"/>
    </source>
</evidence>